<evidence type="ECO:0000313" key="3">
    <source>
        <dbReference type="EMBL" id="OXA50878.1"/>
    </source>
</evidence>
<evidence type="ECO:0000256" key="2">
    <source>
        <dbReference type="SAM" id="Phobius"/>
    </source>
</evidence>
<dbReference type="InterPro" id="IPR035983">
    <property type="entry name" value="Hect_E3_ubiquitin_ligase"/>
</dbReference>
<organism evidence="3 4">
    <name type="scientific">Folsomia candida</name>
    <name type="common">Springtail</name>
    <dbReference type="NCBI Taxonomy" id="158441"/>
    <lineage>
        <taxon>Eukaryota</taxon>
        <taxon>Metazoa</taxon>
        <taxon>Ecdysozoa</taxon>
        <taxon>Arthropoda</taxon>
        <taxon>Hexapoda</taxon>
        <taxon>Collembola</taxon>
        <taxon>Entomobryomorpha</taxon>
        <taxon>Isotomoidea</taxon>
        <taxon>Isotomidae</taxon>
        <taxon>Proisotominae</taxon>
        <taxon>Folsomia</taxon>
    </lineage>
</organism>
<evidence type="ECO:0000256" key="1">
    <source>
        <dbReference type="SAM" id="MobiDB-lite"/>
    </source>
</evidence>
<dbReference type="SUPFAM" id="SSF56204">
    <property type="entry name" value="Hect, E3 ligase catalytic domain"/>
    <property type="match status" value="1"/>
</dbReference>
<reference evidence="3 4" key="1">
    <citation type="submission" date="2015-12" db="EMBL/GenBank/DDBJ databases">
        <title>The genome of Folsomia candida.</title>
        <authorList>
            <person name="Faddeeva A."/>
            <person name="Derks M.F."/>
            <person name="Anvar Y."/>
            <person name="Smit S."/>
            <person name="Van Straalen N."/>
            <person name="Roelofs D."/>
        </authorList>
    </citation>
    <scope>NUCLEOTIDE SEQUENCE [LARGE SCALE GENOMIC DNA]</scope>
    <source>
        <strain evidence="3 4">VU population</strain>
        <tissue evidence="3">Whole body</tissue>
    </source>
</reference>
<feature type="transmembrane region" description="Helical" evidence="2">
    <location>
        <begin position="178"/>
        <end position="196"/>
    </location>
</feature>
<dbReference type="STRING" id="158441.A0A226E0T1"/>
<dbReference type="Proteomes" id="UP000198287">
    <property type="component" value="Unassembled WGS sequence"/>
</dbReference>
<feature type="transmembrane region" description="Helical" evidence="2">
    <location>
        <begin position="80"/>
        <end position="104"/>
    </location>
</feature>
<evidence type="ECO:0008006" key="5">
    <source>
        <dbReference type="Google" id="ProtNLM"/>
    </source>
</evidence>
<feature type="region of interest" description="Disordered" evidence="1">
    <location>
        <begin position="484"/>
        <end position="521"/>
    </location>
</feature>
<dbReference type="EMBL" id="LNIX01000008">
    <property type="protein sequence ID" value="OXA50878.1"/>
    <property type="molecule type" value="Genomic_DNA"/>
</dbReference>
<comment type="caution">
    <text evidence="3">The sequence shown here is derived from an EMBL/GenBank/DDBJ whole genome shotgun (WGS) entry which is preliminary data.</text>
</comment>
<name>A0A226E0T1_FOLCA</name>
<protein>
    <recommendedName>
        <fullName evidence="5">HECT domain-containing protein</fullName>
    </recommendedName>
</protein>
<keyword evidence="4" id="KW-1185">Reference proteome</keyword>
<keyword evidence="2" id="KW-0472">Membrane</keyword>
<feature type="compositionally biased region" description="Polar residues" evidence="1">
    <location>
        <begin position="484"/>
        <end position="495"/>
    </location>
</feature>
<feature type="transmembrane region" description="Helical" evidence="2">
    <location>
        <begin position="50"/>
        <end position="68"/>
    </location>
</feature>
<proteinExistence type="predicted"/>
<evidence type="ECO:0000313" key="4">
    <source>
        <dbReference type="Proteomes" id="UP000198287"/>
    </source>
</evidence>
<gene>
    <name evidence="3" type="ORF">Fcan01_14441</name>
</gene>
<feature type="transmembrane region" description="Helical" evidence="2">
    <location>
        <begin position="24"/>
        <end position="43"/>
    </location>
</feature>
<feature type="transmembrane region" description="Helical" evidence="2">
    <location>
        <begin position="144"/>
        <end position="166"/>
    </location>
</feature>
<accession>A0A226E0T1</accession>
<keyword evidence="2" id="KW-1133">Transmembrane helix</keyword>
<dbReference type="AlphaFoldDB" id="A0A226E0T1"/>
<sequence>MAALAGIGVAQTSGLVGPDVKYRVGEFLFSLFVIEGWASYLLFLTGVDTWWCISLVVLIGLLIAGSYTLWDKFRLVCHTFLYSCLYGTGKCIIFSSTCSIFVILELQHYEIQLSADAFQVANIMDRPEDFSEVHKFVKIFKYYLNAYVQVSSCVPVILNFLAQFYFVNLTLAQLDKGVAGMSAFSAFAFCKMHMHVSEDYVKVYHGRDIITKLTTISHAVSFPLFGVSVVACLALFPFKKTIIAVQTSMIKRWRIGKDKSNTEVHDLLLGLLNGIDEEGQLDRQSIRYIRQLQRTLKHREEVDKACSDSNFSRGNRGNERSQSIGWLSGDTIAPRVRTLFFSLLERPAIQRNCSDHPPVWKAVCAEQKICLGGPQDTLTPKTTYKSLLLEQQLGLKTISINSAWNIDEFKAVLLNAYPKLNGKQFELLKGEDGGPSRPLKRIDDNNAVPSITFIKSALGWMGKIVYIRPYTDLLSHVDDNFSTGQLSPDETSSHSNADRSAAGTEDGDQQIGNNNQNEGMSDMVVSSDEDEISRNACRLAPSQLLSFETILWSKSYECCIYIPGIELGGLTKEFFNLALSGVLNEPFNGGVIFEGCVDHKIPCSDPVLLRCGVYRAVGKLFAHAYMHIGVGCYGLSRAAVEYILQDIDSQDLVSMDIKDVPCDVVRGLINLIDKWSLTPTDNLSDAERQLIQQFADECGFQFIVTHAQKNDLWGKVTEDTSDFIVSLIRNWKIIGNVSNLTTGEMADLKTYATSISFNRPVTYENKLLLKEVLLYNIVIDSRKSQLDDIKRGLAETGIVKFLKFRPYLWEADFPNSSLLSYSGVAILRKLEFIGQESNVTRVTNVVKGFVNGFIDDEERRSFVRCLTSSPLLPASSIAIYIGVYDFHISTCSLKVEIPADMNATQILENFKLAIRFGGFGRA</sequence>
<feature type="transmembrane region" description="Helical" evidence="2">
    <location>
        <begin position="216"/>
        <end position="238"/>
    </location>
</feature>
<feature type="compositionally biased region" description="Low complexity" evidence="1">
    <location>
        <begin position="509"/>
        <end position="519"/>
    </location>
</feature>
<dbReference type="OrthoDB" id="5948939at2759"/>
<keyword evidence="2" id="KW-0812">Transmembrane</keyword>
<dbReference type="GO" id="GO:0004842">
    <property type="term" value="F:ubiquitin-protein transferase activity"/>
    <property type="evidence" value="ECO:0007669"/>
    <property type="project" value="InterPro"/>
</dbReference>